<dbReference type="GO" id="GO:0005764">
    <property type="term" value="C:lysosome"/>
    <property type="evidence" value="ECO:0007669"/>
    <property type="project" value="InterPro"/>
</dbReference>
<evidence type="ECO:0000256" key="4">
    <source>
        <dbReference type="ARBA" id="ARBA00022989"/>
    </source>
</evidence>
<comment type="similarity">
    <text evidence="2">Belongs to the CD36 family.</text>
</comment>
<sequence length="513" mass="57427">MRKGSCCMFTSGVVGAVLLIVGIGLFVSGLFQTLIHNKLKREITLTEGSKVFASWMNPPPPVYIQFFFFNVTNPEEFLKGEAKPRLTEMGPYTFRQYRPKHNVTFLDNGTKVSAYTVKSFVFLPEKSVGDPKVDMVTTVNIPAVAVINRLKGVGFWVASGISMYMGSIGTTLFMTHTVEEMLWGFKDPLLTRLKTIRPDTDEYFGLMLNKNGSDDGEFVYHTGQQNYLDFGRIFTWKGEKMLSLWKTNQSNMINGSDGSAFHPFLSKKERLNVFTPDLCRSIHMRFEKEVEVKGIPAYRFTPPRAVLASGKNNPENEGFCAPVVVSFPHFHLGAEKYAEAIDGISPVHDRHQTFLDLNPTMGMPVRAMKRAQINIHLERVSGFPLTRNLNGTIFPILFLNESVVIDDASAARIQKLLLIVTLVSHFPLVIMALGVILLLVCIILVIRFYQNKNTLVASETPSQLPSNTLATLDFLFPQKHPNNPLVTPKQLPSNTLLTTKNTLVTIQNISTTA</sequence>
<organism evidence="8 9">
    <name type="scientific">Cyprinus carpio</name>
    <name type="common">Common carp</name>
    <dbReference type="NCBI Taxonomy" id="7962"/>
    <lineage>
        <taxon>Eukaryota</taxon>
        <taxon>Metazoa</taxon>
        <taxon>Chordata</taxon>
        <taxon>Craniata</taxon>
        <taxon>Vertebrata</taxon>
        <taxon>Euteleostomi</taxon>
        <taxon>Actinopterygii</taxon>
        <taxon>Neopterygii</taxon>
        <taxon>Teleostei</taxon>
        <taxon>Ostariophysi</taxon>
        <taxon>Cypriniformes</taxon>
        <taxon>Cyprinidae</taxon>
        <taxon>Cyprininae</taxon>
        <taxon>Cyprinus</taxon>
    </lineage>
</organism>
<feature type="transmembrane region" description="Helical" evidence="7">
    <location>
        <begin position="416"/>
        <end position="446"/>
    </location>
</feature>
<accession>A0A8C1ZLY1</accession>
<keyword evidence="3 7" id="KW-0812">Transmembrane</keyword>
<keyword evidence="6" id="KW-0325">Glycoprotein</keyword>
<dbReference type="PRINTS" id="PR01611">
    <property type="entry name" value="LIMPII"/>
</dbReference>
<dbReference type="Pfam" id="PF01130">
    <property type="entry name" value="CD36"/>
    <property type="match status" value="1"/>
</dbReference>
<evidence type="ECO:0000256" key="5">
    <source>
        <dbReference type="ARBA" id="ARBA00023136"/>
    </source>
</evidence>
<feature type="transmembrane region" description="Helical" evidence="7">
    <location>
        <begin position="12"/>
        <end position="31"/>
    </location>
</feature>
<evidence type="ECO:0000256" key="2">
    <source>
        <dbReference type="ARBA" id="ARBA00010532"/>
    </source>
</evidence>
<dbReference type="Ensembl" id="ENSCCRT00015091341.1">
    <property type="protein sequence ID" value="ENSCCRP00015088480.1"/>
    <property type="gene ID" value="ENSCCRG00015035598.1"/>
</dbReference>
<protein>
    <submittedName>
        <fullName evidence="8">Uncharacterized protein</fullName>
    </submittedName>
</protein>
<evidence type="ECO:0000256" key="3">
    <source>
        <dbReference type="ARBA" id="ARBA00022692"/>
    </source>
</evidence>
<evidence type="ECO:0000313" key="9">
    <source>
        <dbReference type="Proteomes" id="UP000694700"/>
    </source>
</evidence>
<keyword evidence="5 7" id="KW-0472">Membrane</keyword>
<dbReference type="GO" id="GO:0006622">
    <property type="term" value="P:protein targeting to lysosome"/>
    <property type="evidence" value="ECO:0007669"/>
    <property type="project" value="TreeGrafter"/>
</dbReference>
<dbReference type="Proteomes" id="UP000694700">
    <property type="component" value="Unplaced"/>
</dbReference>
<evidence type="ECO:0000256" key="6">
    <source>
        <dbReference type="ARBA" id="ARBA00023180"/>
    </source>
</evidence>
<dbReference type="PRINTS" id="PR01609">
    <property type="entry name" value="CD36FAMILY"/>
</dbReference>
<evidence type="ECO:0000256" key="7">
    <source>
        <dbReference type="SAM" id="Phobius"/>
    </source>
</evidence>
<dbReference type="GO" id="GO:0016020">
    <property type="term" value="C:membrane"/>
    <property type="evidence" value="ECO:0007669"/>
    <property type="project" value="UniProtKB-SubCell"/>
</dbReference>
<dbReference type="PANTHER" id="PTHR11923:SF94">
    <property type="entry name" value="LYSOSOME MEMBRANE PROTEIN 2"/>
    <property type="match status" value="1"/>
</dbReference>
<proteinExistence type="inferred from homology"/>
<dbReference type="GO" id="GO:0005044">
    <property type="term" value="F:scavenger receptor activity"/>
    <property type="evidence" value="ECO:0007669"/>
    <property type="project" value="InterPro"/>
</dbReference>
<dbReference type="InterPro" id="IPR002159">
    <property type="entry name" value="CD36_fam"/>
</dbReference>
<dbReference type="InterPro" id="IPR005429">
    <property type="entry name" value="LimpII"/>
</dbReference>
<dbReference type="PANTHER" id="PTHR11923">
    <property type="entry name" value="SCAVENGER RECEPTOR CLASS B TYPE-1 SR-B1"/>
    <property type="match status" value="1"/>
</dbReference>
<evidence type="ECO:0000256" key="1">
    <source>
        <dbReference type="ARBA" id="ARBA00004370"/>
    </source>
</evidence>
<keyword evidence="4 7" id="KW-1133">Transmembrane helix</keyword>
<name>A0A8C1ZLY1_CYPCA</name>
<dbReference type="GO" id="GO:0006898">
    <property type="term" value="P:receptor-mediated endocytosis"/>
    <property type="evidence" value="ECO:0007669"/>
    <property type="project" value="TreeGrafter"/>
</dbReference>
<evidence type="ECO:0000313" key="8">
    <source>
        <dbReference type="Ensembl" id="ENSCCRP00015088480.1"/>
    </source>
</evidence>
<comment type="subcellular location">
    <subcellularLocation>
        <location evidence="1">Membrane</location>
    </subcellularLocation>
</comment>
<dbReference type="AlphaFoldDB" id="A0A8C1ZLY1"/>
<reference evidence="8" key="1">
    <citation type="submission" date="2025-08" db="UniProtKB">
        <authorList>
            <consortium name="Ensembl"/>
        </authorList>
    </citation>
    <scope>IDENTIFICATION</scope>
</reference>